<reference evidence="2 3" key="1">
    <citation type="journal article" date="2020" name="Phytopathology">
        <title>Genome Sequence Resources of Colletotrichum truncatum, C. plurivorum, C. musicola, and C. sojae: Four Species Pathogenic to Soybean (Glycine max).</title>
        <authorList>
            <person name="Rogerio F."/>
            <person name="Boufleur T.R."/>
            <person name="Ciampi-Guillardi M."/>
            <person name="Sukno S.A."/>
            <person name="Thon M.R."/>
            <person name="Massola Junior N.S."/>
            <person name="Baroncelli R."/>
        </authorList>
    </citation>
    <scope>NUCLEOTIDE SEQUENCE [LARGE SCALE GENOMIC DNA]</scope>
    <source>
        <strain evidence="2 3">LFN0009</strain>
    </source>
</reference>
<dbReference type="AlphaFoldDB" id="A0A8H6IQF0"/>
<feature type="region of interest" description="Disordered" evidence="1">
    <location>
        <begin position="66"/>
        <end position="86"/>
    </location>
</feature>
<proteinExistence type="predicted"/>
<gene>
    <name evidence="2" type="ORF">CSOJ01_14523</name>
</gene>
<feature type="compositionally biased region" description="Polar residues" evidence="1">
    <location>
        <begin position="66"/>
        <end position="75"/>
    </location>
</feature>
<evidence type="ECO:0000256" key="1">
    <source>
        <dbReference type="SAM" id="MobiDB-lite"/>
    </source>
</evidence>
<dbReference type="InterPro" id="IPR027417">
    <property type="entry name" value="P-loop_NTPase"/>
</dbReference>
<keyword evidence="3" id="KW-1185">Reference proteome</keyword>
<evidence type="ECO:0000313" key="3">
    <source>
        <dbReference type="Proteomes" id="UP000652219"/>
    </source>
</evidence>
<feature type="region of interest" description="Disordered" evidence="1">
    <location>
        <begin position="647"/>
        <end position="742"/>
    </location>
</feature>
<dbReference type="Proteomes" id="UP000652219">
    <property type="component" value="Unassembled WGS sequence"/>
</dbReference>
<accession>A0A8H6IQF0</accession>
<sequence>MSGDDILAVVSKLRQRGLGEYVNLPQMVLCGDRSTDRKSVLEALCDAVFPDQKVCDQYRILVNTSPSPFAKSSPQDKPGDERKKATVTIVPSPKRSDEEHDRLHLFREDVESHTGGSVELDLCDAFNRVSDALGVRDYEGEYVHDVVRVEIRGPRFPYLSVSHLPGLLSPGDSATPSYTAGNIDNVVQRCALTVPAIIVPVISASRNAGQQRIVEIIRRTEGKRMLGVMLGTEEGRRPTPDLGKNDCHYVQSFDHLLGGCVALELGWFVKEWVEFGLRAGKQEAHLLRHHACSELWMHTRDYASTLRATIKSEIRACETPESPEFTTAEYRRHSLARRTRFSGLIRTAVDALSPETVCRAPGGQDWRVKRLAVELREIRAGFNFRMASAGQKRRLVGKIPMGTGIATYRNPNLKENEMKRSELLSEIRKRLDHVKGRELPGSFNAQVLYDLFIEQSSPWEAIARSMAEQVIDTVRRSTREIARRVIEQGPSSAAINLSRLSEPAIDRMRTELHAKISMFLEHYRRPVAFTKQLVDAVQEVQLARQKEFLASSINLYFSTTEALKPPPGIALERFIEDVGLVAVDMCVLQSFSSLAGPRSITDAEITTWPEYGKWLFRRGIEAQSKLHILRGSDNALSAFFKAEEKREKTPSEFYEAEDNKERAPPASESSSSPKSSTEDYTPAASEADETPKPTNNDTRRMATMEEQIRHEEEMMRQEIRRGEEIMREETRRLEATLGPRRR</sequence>
<feature type="compositionally biased region" description="Basic and acidic residues" evidence="1">
    <location>
        <begin position="697"/>
        <end position="734"/>
    </location>
</feature>
<organism evidence="2 3">
    <name type="scientific">Colletotrichum sojae</name>
    <dbReference type="NCBI Taxonomy" id="2175907"/>
    <lineage>
        <taxon>Eukaryota</taxon>
        <taxon>Fungi</taxon>
        <taxon>Dikarya</taxon>
        <taxon>Ascomycota</taxon>
        <taxon>Pezizomycotina</taxon>
        <taxon>Sordariomycetes</taxon>
        <taxon>Hypocreomycetidae</taxon>
        <taxon>Glomerellales</taxon>
        <taxon>Glomerellaceae</taxon>
        <taxon>Colletotrichum</taxon>
        <taxon>Colletotrichum orchidearum species complex</taxon>
    </lineage>
</organism>
<evidence type="ECO:0000313" key="2">
    <source>
        <dbReference type="EMBL" id="KAF6790686.1"/>
    </source>
</evidence>
<dbReference type="EMBL" id="WIGN01000497">
    <property type="protein sequence ID" value="KAF6790686.1"/>
    <property type="molecule type" value="Genomic_DNA"/>
</dbReference>
<dbReference type="Gene3D" id="1.20.120.1240">
    <property type="entry name" value="Dynamin, middle domain"/>
    <property type="match status" value="1"/>
</dbReference>
<name>A0A8H6IQF0_9PEZI</name>
<feature type="compositionally biased region" description="Low complexity" evidence="1">
    <location>
        <begin position="664"/>
        <end position="675"/>
    </location>
</feature>
<dbReference type="Gene3D" id="3.40.50.300">
    <property type="entry name" value="P-loop containing nucleotide triphosphate hydrolases"/>
    <property type="match status" value="1"/>
</dbReference>
<comment type="caution">
    <text evidence="2">The sequence shown here is derived from an EMBL/GenBank/DDBJ whole genome shotgun (WGS) entry which is preliminary data.</text>
</comment>
<protein>
    <submittedName>
        <fullName evidence="2">Dynamin family protein</fullName>
    </submittedName>
</protein>